<feature type="transmembrane region" description="Helical" evidence="1">
    <location>
        <begin position="29"/>
        <end position="57"/>
    </location>
</feature>
<dbReference type="AlphaFoldDB" id="A0A4R2N6N3"/>
<dbReference type="PANTHER" id="PTHR38598:SF1">
    <property type="entry name" value="INNER MEMBRANE PROTEIN YJCH"/>
    <property type="match status" value="1"/>
</dbReference>
<dbReference type="GO" id="GO:0005886">
    <property type="term" value="C:plasma membrane"/>
    <property type="evidence" value="ECO:0007669"/>
    <property type="project" value="TreeGrafter"/>
</dbReference>
<dbReference type="Proteomes" id="UP000295182">
    <property type="component" value="Unassembled WGS sequence"/>
</dbReference>
<dbReference type="EMBL" id="SLXH01000017">
    <property type="protein sequence ID" value="TCP16592.1"/>
    <property type="molecule type" value="Genomic_DNA"/>
</dbReference>
<dbReference type="RefSeq" id="WP_206613244.1">
    <property type="nucleotide sequence ID" value="NZ_QXNC01000014.1"/>
</dbReference>
<protein>
    <submittedName>
        <fullName evidence="2">Uncharacterized membrane protein (DUF485 family)</fullName>
    </submittedName>
</protein>
<feature type="transmembrane region" description="Helical" evidence="1">
    <location>
        <begin position="63"/>
        <end position="83"/>
    </location>
</feature>
<comment type="caution">
    <text evidence="2">The sequence shown here is derived from an EMBL/GenBank/DDBJ whole genome shotgun (WGS) entry which is preliminary data.</text>
</comment>
<gene>
    <name evidence="2" type="ORF">EV674_11758</name>
</gene>
<evidence type="ECO:0000313" key="2">
    <source>
        <dbReference type="EMBL" id="TCP16592.1"/>
    </source>
</evidence>
<keyword evidence="1" id="KW-0812">Transmembrane</keyword>
<sequence>MSNPLYENIKRDPRYAELIQQRGRFATMLALMVIGVFFSFVLLVAFVPSAIAVRIFAGSNLTVGVALGFFQFVFFCLLTWVYVRRANGEFDTLNEQIIQDALRKTK</sequence>
<keyword evidence="1" id="KW-0472">Membrane</keyword>
<evidence type="ECO:0000256" key="1">
    <source>
        <dbReference type="SAM" id="Phobius"/>
    </source>
</evidence>
<keyword evidence="1" id="KW-1133">Transmembrane helix</keyword>
<organism evidence="2 3">
    <name type="scientific">Simplicispira metamorpha</name>
    <dbReference type="NCBI Taxonomy" id="80881"/>
    <lineage>
        <taxon>Bacteria</taxon>
        <taxon>Pseudomonadati</taxon>
        <taxon>Pseudomonadota</taxon>
        <taxon>Betaproteobacteria</taxon>
        <taxon>Burkholderiales</taxon>
        <taxon>Comamonadaceae</taxon>
        <taxon>Simplicispira</taxon>
    </lineage>
</organism>
<dbReference type="Pfam" id="PF04341">
    <property type="entry name" value="DUF485"/>
    <property type="match status" value="1"/>
</dbReference>
<reference evidence="2 3" key="1">
    <citation type="submission" date="2019-03" db="EMBL/GenBank/DDBJ databases">
        <title>Genomic Encyclopedia of Type Strains, Phase IV (KMG-IV): sequencing the most valuable type-strain genomes for metagenomic binning, comparative biology and taxonomic classification.</title>
        <authorList>
            <person name="Goeker M."/>
        </authorList>
    </citation>
    <scope>NUCLEOTIDE SEQUENCE [LARGE SCALE GENOMIC DNA]</scope>
    <source>
        <strain evidence="2 3">DSM 1837</strain>
    </source>
</reference>
<accession>A0A4R2N6N3</accession>
<dbReference type="PANTHER" id="PTHR38598">
    <property type="entry name" value="INNER MEMBRANE PROTEIN YJCH"/>
    <property type="match status" value="1"/>
</dbReference>
<proteinExistence type="predicted"/>
<evidence type="ECO:0000313" key="3">
    <source>
        <dbReference type="Proteomes" id="UP000295182"/>
    </source>
</evidence>
<dbReference type="InterPro" id="IPR007436">
    <property type="entry name" value="DUF485"/>
</dbReference>
<keyword evidence="3" id="KW-1185">Reference proteome</keyword>
<dbReference type="InterPro" id="IPR052959">
    <property type="entry name" value="Inner_membrane_assoc"/>
</dbReference>
<name>A0A4R2N6N3_9BURK</name>